<evidence type="ECO:0000256" key="6">
    <source>
        <dbReference type="ARBA" id="ARBA00022989"/>
    </source>
</evidence>
<name>A0A5B9WDQ1_9BACT</name>
<feature type="transmembrane region" description="Helical" evidence="8">
    <location>
        <begin position="354"/>
        <end position="380"/>
    </location>
</feature>
<dbReference type="RefSeq" id="WP_148598014.1">
    <property type="nucleotide sequence ID" value="NZ_CP042997.1"/>
</dbReference>
<dbReference type="Gene3D" id="1.20.1720.10">
    <property type="entry name" value="Multidrug resistance protein D"/>
    <property type="match status" value="1"/>
</dbReference>
<dbReference type="CDD" id="cd17320">
    <property type="entry name" value="MFS_MdfA_MDR_like"/>
    <property type="match status" value="1"/>
</dbReference>
<evidence type="ECO:0000256" key="5">
    <source>
        <dbReference type="ARBA" id="ARBA00022692"/>
    </source>
</evidence>
<reference evidence="10 11" key="1">
    <citation type="submission" date="2019-08" db="EMBL/GenBank/DDBJ databases">
        <title>Deep-cultivation of Planctomycetes and their phenomic and genomic characterization uncovers novel biology.</title>
        <authorList>
            <person name="Wiegand S."/>
            <person name="Jogler M."/>
            <person name="Boedeker C."/>
            <person name="Pinto D."/>
            <person name="Vollmers J."/>
            <person name="Rivas-Marin E."/>
            <person name="Kohn T."/>
            <person name="Peeters S.H."/>
            <person name="Heuer A."/>
            <person name="Rast P."/>
            <person name="Oberbeckmann S."/>
            <person name="Bunk B."/>
            <person name="Jeske O."/>
            <person name="Meyerdierks A."/>
            <person name="Storesund J.E."/>
            <person name="Kallscheuer N."/>
            <person name="Luecker S."/>
            <person name="Lage O.M."/>
            <person name="Pohl T."/>
            <person name="Merkel B.J."/>
            <person name="Hornburger P."/>
            <person name="Mueller R.-W."/>
            <person name="Bruemmer F."/>
            <person name="Labrenz M."/>
            <person name="Spormann A.M."/>
            <person name="Op den Camp H."/>
            <person name="Overmann J."/>
            <person name="Amann R."/>
            <person name="Jetten M.S.M."/>
            <person name="Mascher T."/>
            <person name="Medema M.H."/>
            <person name="Devos D.P."/>
            <person name="Kaster A.-K."/>
            <person name="Ovreas L."/>
            <person name="Rohde M."/>
            <person name="Galperin M.Y."/>
            <person name="Jogler C."/>
        </authorList>
    </citation>
    <scope>NUCLEOTIDE SEQUENCE [LARGE SCALE GENOMIC DNA]</scope>
    <source>
        <strain evidence="10 11">OJF2</strain>
    </source>
</reference>
<comment type="similarity">
    <text evidence="2">Belongs to the major facilitator superfamily. Bcr/CmlA family.</text>
</comment>
<proteinExistence type="inferred from homology"/>
<feature type="transmembrane region" description="Helical" evidence="8">
    <location>
        <begin position="295"/>
        <end position="315"/>
    </location>
</feature>
<keyword evidence="7 8" id="KW-0472">Membrane</keyword>
<feature type="transmembrane region" description="Helical" evidence="8">
    <location>
        <begin position="179"/>
        <end position="199"/>
    </location>
</feature>
<evidence type="ECO:0000256" key="7">
    <source>
        <dbReference type="ARBA" id="ARBA00023136"/>
    </source>
</evidence>
<dbReference type="PANTHER" id="PTHR23502">
    <property type="entry name" value="MAJOR FACILITATOR SUPERFAMILY"/>
    <property type="match status" value="1"/>
</dbReference>
<feature type="transmembrane region" description="Helical" evidence="8">
    <location>
        <begin position="386"/>
        <end position="405"/>
    </location>
</feature>
<feature type="transmembrane region" description="Helical" evidence="8">
    <location>
        <begin position="220"/>
        <end position="244"/>
    </location>
</feature>
<dbReference type="Proteomes" id="UP000324233">
    <property type="component" value="Chromosome"/>
</dbReference>
<dbReference type="AlphaFoldDB" id="A0A5B9WDQ1"/>
<dbReference type="GO" id="GO:0042910">
    <property type="term" value="F:xenobiotic transmembrane transporter activity"/>
    <property type="evidence" value="ECO:0007669"/>
    <property type="project" value="InterPro"/>
</dbReference>
<dbReference type="InterPro" id="IPR004812">
    <property type="entry name" value="Efflux_drug-R_Bcr/CmlA"/>
</dbReference>
<feature type="transmembrane region" description="Helical" evidence="8">
    <location>
        <begin position="60"/>
        <end position="79"/>
    </location>
</feature>
<dbReference type="InterPro" id="IPR001958">
    <property type="entry name" value="Tet-R_TetA/multi-R_MdtG-like"/>
</dbReference>
<dbReference type="PROSITE" id="PS50850">
    <property type="entry name" value="MFS"/>
    <property type="match status" value="1"/>
</dbReference>
<dbReference type="PANTHER" id="PTHR23502:SF132">
    <property type="entry name" value="POLYAMINE TRANSPORTER 2-RELATED"/>
    <property type="match status" value="1"/>
</dbReference>
<dbReference type="PRINTS" id="PR01035">
    <property type="entry name" value="TCRTETA"/>
</dbReference>
<feature type="transmembrane region" description="Helical" evidence="8">
    <location>
        <begin position="321"/>
        <end position="342"/>
    </location>
</feature>
<keyword evidence="5 8" id="KW-0812">Transmembrane</keyword>
<dbReference type="GO" id="GO:1990961">
    <property type="term" value="P:xenobiotic detoxification by transmembrane export across the plasma membrane"/>
    <property type="evidence" value="ECO:0007669"/>
    <property type="project" value="InterPro"/>
</dbReference>
<feature type="domain" description="Major facilitator superfamily (MFS) profile" evidence="9">
    <location>
        <begin position="22"/>
        <end position="410"/>
    </location>
</feature>
<feature type="transmembrane region" description="Helical" evidence="8">
    <location>
        <begin position="21"/>
        <end position="40"/>
    </location>
</feature>
<keyword evidence="3" id="KW-0813">Transport</keyword>
<dbReference type="KEGG" id="agv:OJF2_71870"/>
<evidence type="ECO:0000256" key="8">
    <source>
        <dbReference type="SAM" id="Phobius"/>
    </source>
</evidence>
<evidence type="ECO:0000313" key="11">
    <source>
        <dbReference type="Proteomes" id="UP000324233"/>
    </source>
</evidence>
<dbReference type="InterPro" id="IPR020846">
    <property type="entry name" value="MFS_dom"/>
</dbReference>
<dbReference type="OrthoDB" id="9800416at2"/>
<evidence type="ECO:0000256" key="4">
    <source>
        <dbReference type="ARBA" id="ARBA00022475"/>
    </source>
</evidence>
<feature type="transmembrane region" description="Helical" evidence="8">
    <location>
        <begin position="149"/>
        <end position="167"/>
    </location>
</feature>
<protein>
    <submittedName>
        <fullName evidence="10">Bicyclomycin resistance protein</fullName>
    </submittedName>
</protein>
<dbReference type="FunFam" id="1.20.1720.10:FF:000005">
    <property type="entry name" value="Bcr/CflA family efflux transporter"/>
    <property type="match status" value="1"/>
</dbReference>
<sequence length="414" mass="42625">MSVDELTSLPGAQAEAAAPATGIRFILLLGLLDAFGPLGIDMYLPAFPRIEQDLGVHGGAMKLTLSLFLAGLAIGQLICGPISDRVGRRVPLIWGSFAFAAASVLCAFTRSIETLILARFVMGLAGATGMVVARAVVRDTFDESESARVYSLLMLVIGIAPILSPSIGDWLMGFGGWGIIFWALAGFACVCGAAVVLDMPETHPADRRVREPLRSVVPHYLALAVDLRFLAYAAPAALALGLIFSYVASAPSLFMQGFGLSSRAFALIFAANAVGLIGSAQLNRRLARRYDTHSILRAAAAVNAAACLLLAALAWTGAGGVAGLVAAIFVSLSTLGVMMPNATAAVMAPYADRAGVASALLGMLQFAVGAVAGAAVGVFHDGTARPMAVAMAGCATLALLILLAGDRRGARQPA</sequence>
<evidence type="ECO:0000256" key="1">
    <source>
        <dbReference type="ARBA" id="ARBA00004651"/>
    </source>
</evidence>
<evidence type="ECO:0000256" key="3">
    <source>
        <dbReference type="ARBA" id="ARBA00022448"/>
    </source>
</evidence>
<keyword evidence="4" id="KW-1003">Cell membrane</keyword>
<evidence type="ECO:0000259" key="9">
    <source>
        <dbReference type="PROSITE" id="PS50850"/>
    </source>
</evidence>
<feature type="transmembrane region" description="Helical" evidence="8">
    <location>
        <begin position="264"/>
        <end position="283"/>
    </location>
</feature>
<dbReference type="GO" id="GO:0005886">
    <property type="term" value="C:plasma membrane"/>
    <property type="evidence" value="ECO:0007669"/>
    <property type="project" value="UniProtKB-SubCell"/>
</dbReference>
<dbReference type="EMBL" id="CP042997">
    <property type="protein sequence ID" value="QEH38583.1"/>
    <property type="molecule type" value="Genomic_DNA"/>
</dbReference>
<keyword evidence="6 8" id="KW-1133">Transmembrane helix</keyword>
<dbReference type="SUPFAM" id="SSF103473">
    <property type="entry name" value="MFS general substrate transporter"/>
    <property type="match status" value="1"/>
</dbReference>
<keyword evidence="11" id="KW-1185">Reference proteome</keyword>
<comment type="subcellular location">
    <subcellularLocation>
        <location evidence="1">Cell membrane</location>
        <topology evidence="1">Multi-pass membrane protein</topology>
    </subcellularLocation>
</comment>
<dbReference type="InterPro" id="IPR011701">
    <property type="entry name" value="MFS"/>
</dbReference>
<evidence type="ECO:0000256" key="2">
    <source>
        <dbReference type="ARBA" id="ARBA00006236"/>
    </source>
</evidence>
<gene>
    <name evidence="10" type="primary">bcr</name>
    <name evidence="10" type="ORF">OJF2_71870</name>
</gene>
<dbReference type="Pfam" id="PF07690">
    <property type="entry name" value="MFS_1"/>
    <property type="match status" value="1"/>
</dbReference>
<dbReference type="InterPro" id="IPR036259">
    <property type="entry name" value="MFS_trans_sf"/>
</dbReference>
<organism evidence="10 11">
    <name type="scientific">Aquisphaera giovannonii</name>
    <dbReference type="NCBI Taxonomy" id="406548"/>
    <lineage>
        <taxon>Bacteria</taxon>
        <taxon>Pseudomonadati</taxon>
        <taxon>Planctomycetota</taxon>
        <taxon>Planctomycetia</taxon>
        <taxon>Isosphaerales</taxon>
        <taxon>Isosphaeraceae</taxon>
        <taxon>Aquisphaera</taxon>
    </lineage>
</organism>
<feature type="transmembrane region" description="Helical" evidence="8">
    <location>
        <begin position="116"/>
        <end position="137"/>
    </location>
</feature>
<evidence type="ECO:0000313" key="10">
    <source>
        <dbReference type="EMBL" id="QEH38583.1"/>
    </source>
</evidence>
<accession>A0A5B9WDQ1</accession>
<feature type="transmembrane region" description="Helical" evidence="8">
    <location>
        <begin position="91"/>
        <end position="110"/>
    </location>
</feature>
<dbReference type="NCBIfam" id="TIGR00710">
    <property type="entry name" value="efflux_Bcr_CflA"/>
    <property type="match status" value="1"/>
</dbReference>